<sequence>MVCDLHFHDQDICKNCVHVIHGTVVETPRGKWSLIDGADPKIFQNLPAYLSKPPPKNWKRRESLLNTTCQGAVYGLGKQCDSNKENAEPATDIESAAERELTLSDRACRAATFVADDYDWRRQ</sequence>
<accession>A0A224YWM1</accession>
<evidence type="ECO:0008006" key="2">
    <source>
        <dbReference type="Google" id="ProtNLM"/>
    </source>
</evidence>
<organism evidence="1">
    <name type="scientific">Rhipicephalus zambeziensis</name>
    <dbReference type="NCBI Taxonomy" id="60191"/>
    <lineage>
        <taxon>Eukaryota</taxon>
        <taxon>Metazoa</taxon>
        <taxon>Ecdysozoa</taxon>
        <taxon>Arthropoda</taxon>
        <taxon>Chelicerata</taxon>
        <taxon>Arachnida</taxon>
        <taxon>Acari</taxon>
        <taxon>Parasitiformes</taxon>
        <taxon>Ixodida</taxon>
        <taxon>Ixodoidea</taxon>
        <taxon>Ixodidae</taxon>
        <taxon>Rhipicephalinae</taxon>
        <taxon>Rhipicephalus</taxon>
        <taxon>Rhipicephalus</taxon>
    </lineage>
</organism>
<evidence type="ECO:0000313" key="1">
    <source>
        <dbReference type="EMBL" id="MAA20119.1"/>
    </source>
</evidence>
<dbReference type="EMBL" id="GFPF01008973">
    <property type="protein sequence ID" value="MAA20119.1"/>
    <property type="molecule type" value="Transcribed_RNA"/>
</dbReference>
<dbReference type="AlphaFoldDB" id="A0A224YWM1"/>
<protein>
    <recommendedName>
        <fullName evidence="2">THAP-type domain-containing protein</fullName>
    </recommendedName>
</protein>
<name>A0A224YWM1_9ACAR</name>
<reference evidence="1" key="1">
    <citation type="journal article" date="2017" name="Parasit. Vectors">
        <title>Sialotranscriptomics of Rhipicephalus zambeziensis reveals intricate expression profiles of secretory proteins and suggests tight temporal transcriptional regulation during blood-feeding.</title>
        <authorList>
            <person name="de Castro M.H."/>
            <person name="de Klerk D."/>
            <person name="Pienaar R."/>
            <person name="Rees D.J.G."/>
            <person name="Mans B.J."/>
        </authorList>
    </citation>
    <scope>NUCLEOTIDE SEQUENCE</scope>
    <source>
        <tissue evidence="1">Salivary glands</tissue>
    </source>
</reference>
<proteinExistence type="predicted"/>